<evidence type="ECO:0000313" key="1">
    <source>
        <dbReference type="EMBL" id="GGF95469.1"/>
    </source>
</evidence>
<dbReference type="Proteomes" id="UP000636949">
    <property type="component" value="Unassembled WGS sequence"/>
</dbReference>
<name>A0A8J3E8R7_9GAMM</name>
<dbReference type="EMBL" id="BMJS01000009">
    <property type="protein sequence ID" value="GGF95469.1"/>
    <property type="molecule type" value="Genomic_DNA"/>
</dbReference>
<protein>
    <submittedName>
        <fullName evidence="1">Uncharacterized protein</fullName>
    </submittedName>
</protein>
<reference evidence="1" key="2">
    <citation type="submission" date="2020-09" db="EMBL/GenBank/DDBJ databases">
        <authorList>
            <person name="Sun Q."/>
            <person name="Zhou Y."/>
        </authorList>
    </citation>
    <scope>NUCLEOTIDE SEQUENCE</scope>
    <source>
        <strain evidence="1">CGMCC 1.15758</strain>
    </source>
</reference>
<reference evidence="1" key="1">
    <citation type="journal article" date="2014" name="Int. J. Syst. Evol. Microbiol.">
        <title>Complete genome sequence of Corynebacterium casei LMG S-19264T (=DSM 44701T), isolated from a smear-ripened cheese.</title>
        <authorList>
            <consortium name="US DOE Joint Genome Institute (JGI-PGF)"/>
            <person name="Walter F."/>
            <person name="Albersmeier A."/>
            <person name="Kalinowski J."/>
            <person name="Ruckert C."/>
        </authorList>
    </citation>
    <scope>NUCLEOTIDE SEQUENCE</scope>
    <source>
        <strain evidence="1">CGMCC 1.15758</strain>
    </source>
</reference>
<gene>
    <name evidence="1" type="ORF">GCM10010995_10890</name>
</gene>
<proteinExistence type="predicted"/>
<keyword evidence="2" id="KW-1185">Reference proteome</keyword>
<evidence type="ECO:0000313" key="2">
    <source>
        <dbReference type="Proteomes" id="UP000636949"/>
    </source>
</evidence>
<accession>A0A8J3E8R7</accession>
<dbReference type="RefSeq" id="WP_117002228.1">
    <property type="nucleotide sequence ID" value="NZ_BMJS01000009.1"/>
</dbReference>
<comment type="caution">
    <text evidence="1">The sequence shown here is derived from an EMBL/GenBank/DDBJ whole genome shotgun (WGS) entry which is preliminary data.</text>
</comment>
<organism evidence="1 2">
    <name type="scientific">Cysteiniphilum litorale</name>
    <dbReference type="NCBI Taxonomy" id="2056700"/>
    <lineage>
        <taxon>Bacteria</taxon>
        <taxon>Pseudomonadati</taxon>
        <taxon>Pseudomonadota</taxon>
        <taxon>Gammaproteobacteria</taxon>
        <taxon>Thiotrichales</taxon>
        <taxon>Fastidiosibacteraceae</taxon>
        <taxon>Cysteiniphilum</taxon>
    </lineage>
</organism>
<dbReference type="AlphaFoldDB" id="A0A8J3E8R7"/>
<sequence length="200" mass="21878">MNSTAINKTFDPYVLLDQGNALQHEEYAVITELKINGTELPKGVKYKQPTDDGVSDAEAVAIIDTFNLGERSSSPLSIRFMYPAAHHTALVTTMQSFKADNQLIELKFEIHKFAGKDGTGEGQWVVYAKNEDAITTRLDSFGGKPAAEYNKDSLDAHEKFGIWTLTFLPPSLKATNPNITIDLGQGQKTARAWGIASNAA</sequence>